<dbReference type="Pfam" id="PF07261">
    <property type="entry name" value="DnaB_2"/>
    <property type="match status" value="1"/>
</dbReference>
<dbReference type="InterPro" id="IPR006343">
    <property type="entry name" value="DnaB/C_C"/>
</dbReference>
<feature type="region of interest" description="Disordered" evidence="2">
    <location>
        <begin position="263"/>
        <end position="301"/>
    </location>
</feature>
<evidence type="ECO:0000259" key="3">
    <source>
        <dbReference type="Pfam" id="PF07261"/>
    </source>
</evidence>
<dbReference type="RefSeq" id="WP_382395796.1">
    <property type="nucleotide sequence ID" value="NZ_JBHUNA010000041.1"/>
</dbReference>
<gene>
    <name evidence="4" type="ORF">ACFSUO_15510</name>
</gene>
<name>A0ABW5VAA6_9BACI</name>
<dbReference type="NCBIfam" id="TIGR01446">
    <property type="entry name" value="DnaD_dom"/>
    <property type="match status" value="1"/>
</dbReference>
<dbReference type="PANTHER" id="PTHR37293">
    <property type="entry name" value="PHAGE REPLICATION PROTEIN-RELATED"/>
    <property type="match status" value="1"/>
</dbReference>
<accession>A0ABW5VAA6</accession>
<evidence type="ECO:0000313" key="4">
    <source>
        <dbReference type="EMBL" id="MFD2762365.1"/>
    </source>
</evidence>
<evidence type="ECO:0000256" key="2">
    <source>
        <dbReference type="SAM" id="MobiDB-lite"/>
    </source>
</evidence>
<dbReference type="InterPro" id="IPR053162">
    <property type="entry name" value="DnaD"/>
</dbReference>
<keyword evidence="5" id="KW-1185">Reference proteome</keyword>
<comment type="caution">
    <text evidence="4">The sequence shown here is derived from an EMBL/GenBank/DDBJ whole genome shotgun (WGS) entry which is preliminary data.</text>
</comment>
<dbReference type="Proteomes" id="UP001597502">
    <property type="component" value="Unassembled WGS sequence"/>
</dbReference>
<dbReference type="InterPro" id="IPR034829">
    <property type="entry name" value="DnaD-like_sf"/>
</dbReference>
<protein>
    <submittedName>
        <fullName evidence="4">DnaD domain-containing protein</fullName>
    </submittedName>
</protein>
<sequence>MNYIKQINVFYSQLEIRPLSPSAISLWHALMHINNKAGWKETFTVAGMVLRLKSGLNESSFKRARSELKKNGCITYIPGRGNQAPSYQLTCLCSTMDHSANGFADGRSDHVMNHTTDHNADHATDQMMAHTSDHFTDHGTDYTADLAAAPLVKQKHKKKHKQKPNETTAEAIIFYEKQIGAVPPLIRNSIMNWIDDVGDLLVLEAMKRAWKRNKPSWKYIRGILQAWVNAGIQTVEAAQAEEMVFHHKQTSFRKNAAPEEVIPDWFKKRKKNPSKQKTQVPTPEETAETERLLTHFRAKTK</sequence>
<feature type="domain" description="DnaB/C C-terminal" evidence="3">
    <location>
        <begin position="174"/>
        <end position="241"/>
    </location>
</feature>
<evidence type="ECO:0000313" key="5">
    <source>
        <dbReference type="Proteomes" id="UP001597502"/>
    </source>
</evidence>
<reference evidence="5" key="1">
    <citation type="journal article" date="2019" name="Int. J. Syst. Evol. Microbiol.">
        <title>The Global Catalogue of Microorganisms (GCM) 10K type strain sequencing project: providing services to taxonomists for standard genome sequencing and annotation.</title>
        <authorList>
            <consortium name="The Broad Institute Genomics Platform"/>
            <consortium name="The Broad Institute Genome Sequencing Center for Infectious Disease"/>
            <person name="Wu L."/>
            <person name="Ma J."/>
        </authorList>
    </citation>
    <scope>NUCLEOTIDE SEQUENCE [LARGE SCALE GENOMIC DNA]</scope>
    <source>
        <strain evidence="5">TISTR 1535</strain>
    </source>
</reference>
<comment type="similarity">
    <text evidence="1">Belongs to the DnaB/DnaD family.</text>
</comment>
<evidence type="ECO:0000256" key="1">
    <source>
        <dbReference type="ARBA" id="ARBA00093462"/>
    </source>
</evidence>
<organism evidence="4 5">
    <name type="scientific">Lentibacillus juripiscarius</name>
    <dbReference type="NCBI Taxonomy" id="257446"/>
    <lineage>
        <taxon>Bacteria</taxon>
        <taxon>Bacillati</taxon>
        <taxon>Bacillota</taxon>
        <taxon>Bacilli</taxon>
        <taxon>Bacillales</taxon>
        <taxon>Bacillaceae</taxon>
        <taxon>Lentibacillus</taxon>
    </lineage>
</organism>
<proteinExistence type="inferred from homology"/>
<dbReference type="EMBL" id="JBHUNA010000041">
    <property type="protein sequence ID" value="MFD2762365.1"/>
    <property type="molecule type" value="Genomic_DNA"/>
</dbReference>
<dbReference type="SUPFAM" id="SSF158499">
    <property type="entry name" value="DnaD domain-like"/>
    <property type="match status" value="1"/>
</dbReference>
<dbReference type="PANTHER" id="PTHR37293:SF5">
    <property type="entry name" value="DNA REPLICATION PROTEIN"/>
    <property type="match status" value="1"/>
</dbReference>
<dbReference type="Gene3D" id="1.10.10.630">
    <property type="entry name" value="DnaD domain-like"/>
    <property type="match status" value="1"/>
</dbReference>